<name>A0A9P6NB70_9BASI</name>
<proteinExistence type="predicted"/>
<feature type="compositionally biased region" description="Low complexity" evidence="1">
    <location>
        <begin position="51"/>
        <end position="65"/>
    </location>
</feature>
<feature type="signal peptide" evidence="2">
    <location>
        <begin position="1"/>
        <end position="18"/>
    </location>
</feature>
<gene>
    <name evidence="3" type="ORF">CROQUDRAFT_234878</name>
</gene>
<keyword evidence="2" id="KW-0732">Signal</keyword>
<feature type="region of interest" description="Disordered" evidence="1">
    <location>
        <begin position="41"/>
        <end position="126"/>
    </location>
</feature>
<dbReference type="Proteomes" id="UP000886653">
    <property type="component" value="Unassembled WGS sequence"/>
</dbReference>
<comment type="caution">
    <text evidence="3">The sequence shown here is derived from an EMBL/GenBank/DDBJ whole genome shotgun (WGS) entry which is preliminary data.</text>
</comment>
<reference evidence="3" key="1">
    <citation type="submission" date="2013-11" db="EMBL/GenBank/DDBJ databases">
        <title>Genome sequence of the fusiform rust pathogen reveals effectors for host alternation and coevolution with pine.</title>
        <authorList>
            <consortium name="DOE Joint Genome Institute"/>
            <person name="Smith K."/>
            <person name="Pendleton A."/>
            <person name="Kubisiak T."/>
            <person name="Anderson C."/>
            <person name="Salamov A."/>
            <person name="Aerts A."/>
            <person name="Riley R."/>
            <person name="Clum A."/>
            <person name="Lindquist E."/>
            <person name="Ence D."/>
            <person name="Campbell M."/>
            <person name="Kronenberg Z."/>
            <person name="Feau N."/>
            <person name="Dhillon B."/>
            <person name="Hamelin R."/>
            <person name="Burleigh J."/>
            <person name="Smith J."/>
            <person name="Yandell M."/>
            <person name="Nelson C."/>
            <person name="Grigoriev I."/>
            <person name="Davis J."/>
        </authorList>
    </citation>
    <scope>NUCLEOTIDE SEQUENCE</scope>
    <source>
        <strain evidence="3">G11</strain>
    </source>
</reference>
<organism evidence="3 4">
    <name type="scientific">Cronartium quercuum f. sp. fusiforme G11</name>
    <dbReference type="NCBI Taxonomy" id="708437"/>
    <lineage>
        <taxon>Eukaryota</taxon>
        <taxon>Fungi</taxon>
        <taxon>Dikarya</taxon>
        <taxon>Basidiomycota</taxon>
        <taxon>Pucciniomycotina</taxon>
        <taxon>Pucciniomycetes</taxon>
        <taxon>Pucciniales</taxon>
        <taxon>Coleosporiaceae</taxon>
        <taxon>Cronartium</taxon>
    </lineage>
</organism>
<feature type="chain" id="PRO_5040212793" evidence="2">
    <location>
        <begin position="19"/>
        <end position="126"/>
    </location>
</feature>
<feature type="compositionally biased region" description="Polar residues" evidence="1">
    <location>
        <begin position="100"/>
        <end position="126"/>
    </location>
</feature>
<evidence type="ECO:0000256" key="1">
    <source>
        <dbReference type="SAM" id="MobiDB-lite"/>
    </source>
</evidence>
<evidence type="ECO:0000313" key="4">
    <source>
        <dbReference type="Proteomes" id="UP000886653"/>
    </source>
</evidence>
<protein>
    <submittedName>
        <fullName evidence="3">Uncharacterized protein</fullName>
    </submittedName>
</protein>
<evidence type="ECO:0000313" key="3">
    <source>
        <dbReference type="EMBL" id="KAG0142392.1"/>
    </source>
</evidence>
<keyword evidence="4" id="KW-1185">Reference proteome</keyword>
<accession>A0A9P6NB70</accession>
<dbReference type="AlphaFoldDB" id="A0A9P6NB70"/>
<sequence>MKITITILLASLAVVAQAHLNPQGSQPAPILKARTFGTPFASVFGGGHTQSNSHSESPTSDHSSSGGYTKSSPHIEPPMDPPFHSANAFPMAMPKFLGSESPTSDHPSSGDYTKSSSTTPDIKSPL</sequence>
<dbReference type="EMBL" id="MU167349">
    <property type="protein sequence ID" value="KAG0142392.1"/>
    <property type="molecule type" value="Genomic_DNA"/>
</dbReference>
<evidence type="ECO:0000256" key="2">
    <source>
        <dbReference type="SAM" id="SignalP"/>
    </source>
</evidence>